<dbReference type="Proteomes" id="UP000477543">
    <property type="component" value="Unassembled WGS sequence"/>
</dbReference>
<dbReference type="RefSeq" id="WP_161449807.1">
    <property type="nucleotide sequence ID" value="NZ_WYDN01000015.1"/>
</dbReference>
<protein>
    <submittedName>
        <fullName evidence="2">VOC family protein</fullName>
    </submittedName>
</protein>
<evidence type="ECO:0000259" key="1">
    <source>
        <dbReference type="Pfam" id="PF18029"/>
    </source>
</evidence>
<name>A0A6L9G6F5_9MICC</name>
<evidence type="ECO:0000313" key="3">
    <source>
        <dbReference type="Proteomes" id="UP000477543"/>
    </source>
</evidence>
<organism evidence="2 3">
    <name type="scientific">Glutamicibacter soli</name>
    <dbReference type="NCBI Taxonomy" id="453836"/>
    <lineage>
        <taxon>Bacteria</taxon>
        <taxon>Bacillati</taxon>
        <taxon>Actinomycetota</taxon>
        <taxon>Actinomycetes</taxon>
        <taxon>Micrococcales</taxon>
        <taxon>Micrococcaceae</taxon>
        <taxon>Glutamicibacter</taxon>
    </lineage>
</organism>
<dbReference type="Gene3D" id="3.10.180.10">
    <property type="entry name" value="2,3-Dihydroxybiphenyl 1,2-Dioxygenase, domain 1"/>
    <property type="match status" value="2"/>
</dbReference>
<dbReference type="SUPFAM" id="SSF54593">
    <property type="entry name" value="Glyoxalase/Bleomycin resistance protein/Dihydroxybiphenyl dioxygenase"/>
    <property type="match status" value="1"/>
</dbReference>
<dbReference type="PANTHER" id="PTHR35908">
    <property type="entry name" value="HYPOTHETICAL FUSION PROTEIN"/>
    <property type="match status" value="1"/>
</dbReference>
<proteinExistence type="predicted"/>
<dbReference type="PANTHER" id="PTHR35908:SF1">
    <property type="entry name" value="CONSERVED PROTEIN"/>
    <property type="match status" value="1"/>
</dbReference>
<dbReference type="EMBL" id="WYDN01000015">
    <property type="protein sequence ID" value="NAZ17341.1"/>
    <property type="molecule type" value="Genomic_DNA"/>
</dbReference>
<dbReference type="AlphaFoldDB" id="A0A6L9G6F5"/>
<feature type="domain" description="Glyoxalase-like" evidence="1">
    <location>
        <begin position="116"/>
        <end position="222"/>
    </location>
</feature>
<sequence length="233" mass="25131">MFLENIVFDAADPRAAGLYWQDLLGCEQLTDTEDGFETRWAVPGGPVLDLCFPRVEPVRRSRQRVVLGLVAAGLPDSGDAAEGAVHSDPEGNTFTLAGGSPRQIQEAPLQLRTIRLESSDPGRDTQFWAGLSGWQIDQPGKLAALRHPTGQGPRLEFVAESEAKGKGEKNPGHLDLRLESGDDPLVVAERIAAAGGRELPSQWGSLPWRIYQDPSGNEFCVLPAPGAAQEESE</sequence>
<dbReference type="InterPro" id="IPR041581">
    <property type="entry name" value="Glyoxalase_6"/>
</dbReference>
<dbReference type="InterPro" id="IPR029068">
    <property type="entry name" value="Glyas_Bleomycin-R_OHBP_Dase"/>
</dbReference>
<gene>
    <name evidence="2" type="ORF">GT020_14895</name>
</gene>
<comment type="caution">
    <text evidence="2">The sequence shown here is derived from an EMBL/GenBank/DDBJ whole genome shotgun (WGS) entry which is preliminary data.</text>
</comment>
<evidence type="ECO:0000313" key="2">
    <source>
        <dbReference type="EMBL" id="NAZ17341.1"/>
    </source>
</evidence>
<feature type="domain" description="Glyoxalase-like" evidence="1">
    <location>
        <begin position="6"/>
        <end position="96"/>
    </location>
</feature>
<dbReference type="Pfam" id="PF18029">
    <property type="entry name" value="Glyoxalase_6"/>
    <property type="match status" value="2"/>
</dbReference>
<accession>A0A6L9G6F5</accession>
<dbReference type="CDD" id="cd06587">
    <property type="entry name" value="VOC"/>
    <property type="match status" value="1"/>
</dbReference>
<reference evidence="2 3" key="1">
    <citation type="submission" date="2020-01" db="EMBL/GenBank/DDBJ databases">
        <title>Glutamicibacter soli M275.</title>
        <authorList>
            <person name="Meng X."/>
        </authorList>
    </citation>
    <scope>NUCLEOTIDE SEQUENCE [LARGE SCALE GENOMIC DNA]</scope>
    <source>
        <strain evidence="2 3">M275</strain>
    </source>
</reference>